<organism evidence="4 5">
    <name type="scientific">Gigaspora margarita</name>
    <dbReference type="NCBI Taxonomy" id="4874"/>
    <lineage>
        <taxon>Eukaryota</taxon>
        <taxon>Fungi</taxon>
        <taxon>Fungi incertae sedis</taxon>
        <taxon>Mucoromycota</taxon>
        <taxon>Glomeromycotina</taxon>
        <taxon>Glomeromycetes</taxon>
        <taxon>Diversisporales</taxon>
        <taxon>Gigasporaceae</taxon>
        <taxon>Gigaspora</taxon>
    </lineage>
</organism>
<dbReference type="PROSITE" id="PS50158">
    <property type="entry name" value="ZF_CCHC"/>
    <property type="match status" value="1"/>
</dbReference>
<gene>
    <name evidence="4" type="ORF">GMARGA_LOCUS31762</name>
</gene>
<dbReference type="Proteomes" id="UP000789901">
    <property type="component" value="Unassembled WGS sequence"/>
</dbReference>
<keyword evidence="1" id="KW-0479">Metal-binding</keyword>
<dbReference type="InterPro" id="IPR001878">
    <property type="entry name" value="Znf_CCHC"/>
</dbReference>
<evidence type="ECO:0000259" key="3">
    <source>
        <dbReference type="PROSITE" id="PS50158"/>
    </source>
</evidence>
<feature type="compositionally biased region" description="Basic and acidic residues" evidence="2">
    <location>
        <begin position="84"/>
        <end position="105"/>
    </location>
</feature>
<keyword evidence="1" id="KW-0862">Zinc</keyword>
<sequence length="105" mass="12484">EAIISAHKVKKNKKEQDKYQEFRKDITCYTCEEKGHISQNCMLEKITKKRSEGKGNISNYAENIPYEGENRLRDHKNIGLQPEEIERRHPTDRRDNTHKETQKKT</sequence>
<name>A0ABN7WJF8_GIGMA</name>
<feature type="non-terminal residue" evidence="4">
    <location>
        <position position="105"/>
    </location>
</feature>
<feature type="region of interest" description="Disordered" evidence="2">
    <location>
        <begin position="50"/>
        <end position="105"/>
    </location>
</feature>
<dbReference type="Gene3D" id="4.10.60.10">
    <property type="entry name" value="Zinc finger, CCHC-type"/>
    <property type="match status" value="1"/>
</dbReference>
<feature type="compositionally biased region" description="Basic and acidic residues" evidence="2">
    <location>
        <begin position="68"/>
        <end position="77"/>
    </location>
</feature>
<protein>
    <submittedName>
        <fullName evidence="4">11515_t:CDS:1</fullName>
    </submittedName>
</protein>
<dbReference type="SUPFAM" id="SSF57756">
    <property type="entry name" value="Retrovirus zinc finger-like domains"/>
    <property type="match status" value="1"/>
</dbReference>
<feature type="non-terminal residue" evidence="4">
    <location>
        <position position="1"/>
    </location>
</feature>
<evidence type="ECO:0000256" key="1">
    <source>
        <dbReference type="PROSITE-ProRule" id="PRU00047"/>
    </source>
</evidence>
<proteinExistence type="predicted"/>
<evidence type="ECO:0000313" key="4">
    <source>
        <dbReference type="EMBL" id="CAG8833862.1"/>
    </source>
</evidence>
<comment type="caution">
    <text evidence="4">The sequence shown here is derived from an EMBL/GenBank/DDBJ whole genome shotgun (WGS) entry which is preliminary data.</text>
</comment>
<dbReference type="Pfam" id="PF00098">
    <property type="entry name" value="zf-CCHC"/>
    <property type="match status" value="1"/>
</dbReference>
<keyword evidence="1" id="KW-0863">Zinc-finger</keyword>
<evidence type="ECO:0000313" key="5">
    <source>
        <dbReference type="Proteomes" id="UP000789901"/>
    </source>
</evidence>
<keyword evidence="5" id="KW-1185">Reference proteome</keyword>
<feature type="domain" description="CCHC-type" evidence="3">
    <location>
        <begin position="28"/>
        <end position="41"/>
    </location>
</feature>
<reference evidence="4 5" key="1">
    <citation type="submission" date="2021-06" db="EMBL/GenBank/DDBJ databases">
        <authorList>
            <person name="Kallberg Y."/>
            <person name="Tangrot J."/>
            <person name="Rosling A."/>
        </authorList>
    </citation>
    <scope>NUCLEOTIDE SEQUENCE [LARGE SCALE GENOMIC DNA]</scope>
    <source>
        <strain evidence="4 5">120-4 pot B 10/14</strain>
    </source>
</reference>
<dbReference type="EMBL" id="CAJVQB010048190">
    <property type="protein sequence ID" value="CAG8833862.1"/>
    <property type="molecule type" value="Genomic_DNA"/>
</dbReference>
<accession>A0ABN7WJF8</accession>
<evidence type="ECO:0000256" key="2">
    <source>
        <dbReference type="SAM" id="MobiDB-lite"/>
    </source>
</evidence>
<dbReference type="InterPro" id="IPR036875">
    <property type="entry name" value="Znf_CCHC_sf"/>
</dbReference>